<dbReference type="Gene3D" id="3.40.50.300">
    <property type="entry name" value="P-loop containing nucleotide triphosphate hydrolases"/>
    <property type="match status" value="1"/>
</dbReference>
<dbReference type="GO" id="GO:0015658">
    <property type="term" value="F:branched-chain amino acid transmembrane transporter activity"/>
    <property type="evidence" value="ECO:0007669"/>
    <property type="project" value="TreeGrafter"/>
</dbReference>
<evidence type="ECO:0000259" key="6">
    <source>
        <dbReference type="PROSITE" id="PS50893"/>
    </source>
</evidence>
<dbReference type="InterPro" id="IPR052156">
    <property type="entry name" value="BCAA_Transport_ATP-bd_LivF"/>
</dbReference>
<dbReference type="CDD" id="cd03224">
    <property type="entry name" value="ABC_TM1139_LivF_branched"/>
    <property type="match status" value="1"/>
</dbReference>
<evidence type="ECO:0000256" key="2">
    <source>
        <dbReference type="ARBA" id="ARBA00022448"/>
    </source>
</evidence>
<proteinExistence type="inferred from homology"/>
<dbReference type="AlphaFoldDB" id="A0A1G6DKW6"/>
<keyword evidence="5" id="KW-0029">Amino-acid transport</keyword>
<dbReference type="InterPro" id="IPR017871">
    <property type="entry name" value="ABC_transporter-like_CS"/>
</dbReference>
<dbReference type="STRING" id="665467.SAMN02982931_03550"/>
<dbReference type="GO" id="GO:0016887">
    <property type="term" value="F:ATP hydrolysis activity"/>
    <property type="evidence" value="ECO:0007669"/>
    <property type="project" value="InterPro"/>
</dbReference>
<comment type="similarity">
    <text evidence="1">Belongs to the ABC transporter superfamily.</text>
</comment>
<gene>
    <name evidence="7" type="ORF">SAMN02982931_03550</name>
</gene>
<dbReference type="InterPro" id="IPR003439">
    <property type="entry name" value="ABC_transporter-like_ATP-bd"/>
</dbReference>
<dbReference type="Pfam" id="PF00005">
    <property type="entry name" value="ABC_tran"/>
    <property type="match status" value="1"/>
</dbReference>
<dbReference type="SUPFAM" id="SSF52540">
    <property type="entry name" value="P-loop containing nucleoside triphosphate hydrolases"/>
    <property type="match status" value="1"/>
</dbReference>
<dbReference type="InterPro" id="IPR027417">
    <property type="entry name" value="P-loop_NTPase"/>
</dbReference>
<dbReference type="RefSeq" id="WP_090878361.1">
    <property type="nucleotide sequence ID" value="NZ_FMXQ01000007.1"/>
</dbReference>
<evidence type="ECO:0000256" key="4">
    <source>
        <dbReference type="ARBA" id="ARBA00022840"/>
    </source>
</evidence>
<dbReference type="Proteomes" id="UP000199071">
    <property type="component" value="Unassembled WGS sequence"/>
</dbReference>
<dbReference type="PROSITE" id="PS00211">
    <property type="entry name" value="ABC_TRANSPORTER_1"/>
    <property type="match status" value="1"/>
</dbReference>
<dbReference type="OrthoDB" id="9776369at2"/>
<dbReference type="PANTHER" id="PTHR43820:SF4">
    <property type="entry name" value="HIGH-AFFINITY BRANCHED-CHAIN AMINO ACID TRANSPORT ATP-BINDING PROTEIN LIVF"/>
    <property type="match status" value="1"/>
</dbReference>
<evidence type="ECO:0000313" key="8">
    <source>
        <dbReference type="Proteomes" id="UP000199071"/>
    </source>
</evidence>
<dbReference type="GO" id="GO:0015807">
    <property type="term" value="P:L-amino acid transport"/>
    <property type="evidence" value="ECO:0007669"/>
    <property type="project" value="TreeGrafter"/>
</dbReference>
<keyword evidence="4 7" id="KW-0067">ATP-binding</keyword>
<evidence type="ECO:0000256" key="5">
    <source>
        <dbReference type="ARBA" id="ARBA00022970"/>
    </source>
</evidence>
<dbReference type="GO" id="GO:0005524">
    <property type="term" value="F:ATP binding"/>
    <property type="evidence" value="ECO:0007669"/>
    <property type="project" value="UniProtKB-KW"/>
</dbReference>
<reference evidence="7 8" key="1">
    <citation type="submission" date="2016-10" db="EMBL/GenBank/DDBJ databases">
        <authorList>
            <person name="de Groot N.N."/>
        </authorList>
    </citation>
    <scope>NUCLEOTIDE SEQUENCE [LARGE SCALE GENOMIC DNA]</scope>
    <source>
        <strain evidence="7 8">ATCC 35022</strain>
    </source>
</reference>
<accession>A0A1G6DKW6</accession>
<evidence type="ECO:0000313" key="7">
    <source>
        <dbReference type="EMBL" id="SDB45803.1"/>
    </source>
</evidence>
<dbReference type="InterPro" id="IPR003593">
    <property type="entry name" value="AAA+_ATPase"/>
</dbReference>
<dbReference type="PANTHER" id="PTHR43820">
    <property type="entry name" value="HIGH-AFFINITY BRANCHED-CHAIN AMINO ACID TRANSPORT ATP-BINDING PROTEIN LIVF"/>
    <property type="match status" value="1"/>
</dbReference>
<evidence type="ECO:0000256" key="3">
    <source>
        <dbReference type="ARBA" id="ARBA00022741"/>
    </source>
</evidence>
<sequence length="237" mass="25354">MTALLTIDNLVAGYGKLPVLHGISLQVNEGRMVAIIGPNGAGKTTLTRSVMNLVNVMSGRVSFAGQEITGLPTQEIARCGIGFVPQTRNVFGSLSVQENLEMSCTPLPRARHRSAIDAVYDRFPRLVARRSQAGRSLSGGERQMLAIGSALLAEPRMLILDEPVTGLSPHLTDEVSRGIAAIKETGVTVIWVVEENPQQVIALSDEVAVMQTGTIALQKPSAEILAADNFRELFLGV</sequence>
<evidence type="ECO:0000256" key="1">
    <source>
        <dbReference type="ARBA" id="ARBA00005417"/>
    </source>
</evidence>
<feature type="domain" description="ABC transporter" evidence="6">
    <location>
        <begin position="5"/>
        <end position="237"/>
    </location>
</feature>
<keyword evidence="2" id="KW-0813">Transport</keyword>
<dbReference type="SMART" id="SM00382">
    <property type="entry name" value="AAA"/>
    <property type="match status" value="1"/>
</dbReference>
<protein>
    <submittedName>
        <fullName evidence="7">Branched-chain amino acid transport system ATP-binding protein</fullName>
    </submittedName>
</protein>
<keyword evidence="8" id="KW-1185">Reference proteome</keyword>
<organism evidence="7 8">
    <name type="scientific">Bauldia litoralis</name>
    <dbReference type="NCBI Taxonomy" id="665467"/>
    <lineage>
        <taxon>Bacteria</taxon>
        <taxon>Pseudomonadati</taxon>
        <taxon>Pseudomonadota</taxon>
        <taxon>Alphaproteobacteria</taxon>
        <taxon>Hyphomicrobiales</taxon>
        <taxon>Kaistiaceae</taxon>
        <taxon>Bauldia</taxon>
    </lineage>
</organism>
<name>A0A1G6DKW6_9HYPH</name>
<dbReference type="EMBL" id="FMXQ01000007">
    <property type="protein sequence ID" value="SDB45803.1"/>
    <property type="molecule type" value="Genomic_DNA"/>
</dbReference>
<dbReference type="PROSITE" id="PS50893">
    <property type="entry name" value="ABC_TRANSPORTER_2"/>
    <property type="match status" value="1"/>
</dbReference>
<keyword evidence="3" id="KW-0547">Nucleotide-binding</keyword>